<feature type="compositionally biased region" description="Basic and acidic residues" evidence="1">
    <location>
        <begin position="412"/>
        <end position="422"/>
    </location>
</feature>
<feature type="compositionally biased region" description="Basic residues" evidence="1">
    <location>
        <begin position="397"/>
        <end position="406"/>
    </location>
</feature>
<dbReference type="GO" id="GO:0070475">
    <property type="term" value="P:rRNA base methylation"/>
    <property type="evidence" value="ECO:0007669"/>
    <property type="project" value="InterPro"/>
</dbReference>
<organism evidence="3 4">
    <name type="scientific">Lagenidium giganteum</name>
    <dbReference type="NCBI Taxonomy" id="4803"/>
    <lineage>
        <taxon>Eukaryota</taxon>
        <taxon>Sar</taxon>
        <taxon>Stramenopiles</taxon>
        <taxon>Oomycota</taxon>
        <taxon>Peronosporomycetes</taxon>
        <taxon>Pythiales</taxon>
        <taxon>Pythiaceae</taxon>
    </lineage>
</organism>
<name>A0AAV2YLA1_9STRA</name>
<dbReference type="PANTHER" id="PTHR11538">
    <property type="entry name" value="PHENYLALANYL-TRNA SYNTHETASE"/>
    <property type="match status" value="1"/>
</dbReference>
<accession>A0AAV2YLA1</accession>
<feature type="region of interest" description="Disordered" evidence="1">
    <location>
        <begin position="293"/>
        <end position="319"/>
    </location>
</feature>
<dbReference type="EMBL" id="DAKRPA010000227">
    <property type="protein sequence ID" value="DAZ94906.1"/>
    <property type="molecule type" value="Genomic_DNA"/>
</dbReference>
<dbReference type="GO" id="GO:0070042">
    <property type="term" value="F:rRNA (uridine-N3-)-methyltransferase activity"/>
    <property type="evidence" value="ECO:0007669"/>
    <property type="project" value="InterPro"/>
</dbReference>
<sequence>MTRKQALVEVQDDSTATAAPKELAWLGIERVRNLDKLYVHEDTMMCALHRCRPCCYKVVLHGGRELLANQRPELCPRMAQPKRRRATAGLYDAQHTPRVLTVGDGNFSFSLAIAKALAEDENWNGELVATSHESRESVVETYPDGESILTELAAMVPRVRVLHGVDATNAEQMHALGDFDRVVWNFPCVRVPRGEDGQNKEMERNKELLRGFFACVKPMVTARRGQVHVTHKTKPPFGQWGLEGLAAAHALRHVRSVIFDRYLYPGYSNKKVLAKGSFPIWDSQTFVFAPEAEAATEPEAAATTEDGKEAVGADADADNTTEALTPVDFALLKRVYNSLTPTLDELTNSKKRPKKRKADDEVTAAASSTMPLAEGADRAETEVAKGRGAAKDAEVKHGKKGKKGKKSATEQSTKRPRPEPRMARKQKRARR</sequence>
<dbReference type="AlphaFoldDB" id="A0AAV2YLA1"/>
<feature type="region of interest" description="Disordered" evidence="1">
    <location>
        <begin position="345"/>
        <end position="431"/>
    </location>
</feature>
<evidence type="ECO:0000313" key="4">
    <source>
        <dbReference type="Proteomes" id="UP001146120"/>
    </source>
</evidence>
<proteinExistence type="predicted"/>
<evidence type="ECO:0000259" key="2">
    <source>
        <dbReference type="Pfam" id="PF10354"/>
    </source>
</evidence>
<feature type="compositionally biased region" description="Low complexity" evidence="1">
    <location>
        <begin position="293"/>
        <end position="304"/>
    </location>
</feature>
<dbReference type="GO" id="GO:0005737">
    <property type="term" value="C:cytoplasm"/>
    <property type="evidence" value="ECO:0007669"/>
    <property type="project" value="TreeGrafter"/>
</dbReference>
<comment type="caution">
    <text evidence="3">The sequence shown here is derived from an EMBL/GenBank/DDBJ whole genome shotgun (WGS) entry which is preliminary data.</text>
</comment>
<feature type="domain" description="25S rRNA (uridine-N(3))-methyltransferase BMT5-like" evidence="2">
    <location>
        <begin position="100"/>
        <end position="271"/>
    </location>
</feature>
<keyword evidence="4" id="KW-1185">Reference proteome</keyword>
<reference evidence="3" key="2">
    <citation type="journal article" date="2023" name="Microbiol Resour">
        <title>Decontamination and Annotation of the Draft Genome Sequence of the Oomycete Lagenidium giganteum ARSEF 373.</title>
        <authorList>
            <person name="Morgan W.R."/>
            <person name="Tartar A."/>
        </authorList>
    </citation>
    <scope>NUCLEOTIDE SEQUENCE</scope>
    <source>
        <strain evidence="3">ARSEF 373</strain>
    </source>
</reference>
<dbReference type="InterPro" id="IPR019446">
    <property type="entry name" value="BMT5-like"/>
</dbReference>
<gene>
    <name evidence="3" type="ORF">N0F65_003076</name>
</gene>
<evidence type="ECO:0000313" key="3">
    <source>
        <dbReference type="EMBL" id="DAZ94906.1"/>
    </source>
</evidence>
<dbReference type="Pfam" id="PF10354">
    <property type="entry name" value="BMT5-like"/>
    <property type="match status" value="1"/>
</dbReference>
<protein>
    <recommendedName>
        <fullName evidence="2">25S rRNA (uridine-N(3))-methyltransferase BMT5-like domain-containing protein</fullName>
    </recommendedName>
</protein>
<feature type="compositionally biased region" description="Basic and acidic residues" evidence="1">
    <location>
        <begin position="375"/>
        <end position="396"/>
    </location>
</feature>
<dbReference type="Proteomes" id="UP001146120">
    <property type="component" value="Unassembled WGS sequence"/>
</dbReference>
<reference evidence="3" key="1">
    <citation type="submission" date="2022-11" db="EMBL/GenBank/DDBJ databases">
        <authorList>
            <person name="Morgan W.R."/>
            <person name="Tartar A."/>
        </authorList>
    </citation>
    <scope>NUCLEOTIDE SEQUENCE</scope>
    <source>
        <strain evidence="3">ARSEF 373</strain>
    </source>
</reference>
<evidence type="ECO:0000256" key="1">
    <source>
        <dbReference type="SAM" id="MobiDB-lite"/>
    </source>
</evidence>
<dbReference type="PANTHER" id="PTHR11538:SF104">
    <property type="entry name" value="25S RRNA (URIDINE-N(3))-METHYLTRANSFERASE BMT5-LIKE DOMAIN-CONTAINING PROTEIN"/>
    <property type="match status" value="1"/>
</dbReference>